<dbReference type="Pfam" id="PF01590">
    <property type="entry name" value="GAF"/>
    <property type="match status" value="1"/>
</dbReference>
<feature type="domain" description="GAF" evidence="1">
    <location>
        <begin position="82"/>
        <end position="218"/>
    </location>
</feature>
<keyword evidence="3" id="KW-1185">Reference proteome</keyword>
<organism evidence="2 3">
    <name type="scientific">Mauremys mutica</name>
    <name type="common">yellowpond turtle</name>
    <dbReference type="NCBI Taxonomy" id="74926"/>
    <lineage>
        <taxon>Eukaryota</taxon>
        <taxon>Metazoa</taxon>
        <taxon>Chordata</taxon>
        <taxon>Craniata</taxon>
        <taxon>Vertebrata</taxon>
        <taxon>Euteleostomi</taxon>
        <taxon>Archelosauria</taxon>
        <taxon>Testudinata</taxon>
        <taxon>Testudines</taxon>
        <taxon>Cryptodira</taxon>
        <taxon>Durocryptodira</taxon>
        <taxon>Testudinoidea</taxon>
        <taxon>Geoemydidae</taxon>
        <taxon>Geoemydinae</taxon>
        <taxon>Mauremys</taxon>
    </lineage>
</organism>
<dbReference type="SUPFAM" id="SSF55781">
    <property type="entry name" value="GAF domain-like"/>
    <property type="match status" value="2"/>
</dbReference>
<evidence type="ECO:0000313" key="3">
    <source>
        <dbReference type="Proteomes" id="UP000827986"/>
    </source>
</evidence>
<evidence type="ECO:0000313" key="2">
    <source>
        <dbReference type="EMBL" id="KAH1172841.1"/>
    </source>
</evidence>
<dbReference type="EMBL" id="JAHDVG010000482">
    <property type="protein sequence ID" value="KAH1172841.1"/>
    <property type="molecule type" value="Genomic_DNA"/>
</dbReference>
<protein>
    <recommendedName>
        <fullName evidence="1">GAF domain-containing protein</fullName>
    </recommendedName>
</protein>
<dbReference type="AlphaFoldDB" id="A0A9D3X4S2"/>
<name>A0A9D3X4S2_9SAUR</name>
<reference evidence="2" key="1">
    <citation type="submission" date="2021-09" db="EMBL/GenBank/DDBJ databases">
        <title>The genome of Mauremys mutica provides insights into the evolution of semi-aquatic lifestyle.</title>
        <authorList>
            <person name="Gong S."/>
            <person name="Gao Y."/>
        </authorList>
    </citation>
    <scope>NUCLEOTIDE SEQUENCE</scope>
    <source>
        <strain evidence="2">MM-2020</strain>
        <tissue evidence="2">Muscle</tissue>
    </source>
</reference>
<dbReference type="PANTHER" id="PTHR11347">
    <property type="entry name" value="CYCLIC NUCLEOTIDE PHOSPHODIESTERASE"/>
    <property type="match status" value="1"/>
</dbReference>
<dbReference type="InterPro" id="IPR029016">
    <property type="entry name" value="GAF-like_dom_sf"/>
</dbReference>
<accession>A0A9D3X4S2</accession>
<evidence type="ECO:0000259" key="1">
    <source>
        <dbReference type="Pfam" id="PF01590"/>
    </source>
</evidence>
<dbReference type="Gene3D" id="3.30.450.40">
    <property type="match status" value="2"/>
</dbReference>
<feature type="non-terminal residue" evidence="2">
    <location>
        <position position="293"/>
    </location>
</feature>
<comment type="caution">
    <text evidence="2">The sequence shown here is derived from an EMBL/GenBank/DDBJ whole genome shotgun (WGS) entry which is preliminary data.</text>
</comment>
<gene>
    <name evidence="2" type="ORF">KIL84_016680</name>
</gene>
<dbReference type="Proteomes" id="UP000827986">
    <property type="component" value="Unassembled WGS sequence"/>
</dbReference>
<sequence>LTDEKVKAYLSLHPQVLDEFVSESVSAETVEKWLKRKNNRQEDESTPKEVSRYQDTNMQGVVYELNSYIEQRLDTGGDNQLLLYELSSIIKIATKADGFALYFLGDCNNSLCVFTPPGAKEGQPQLIPAGPIALGTTISAYVAKYRKTLLVEDILGDERFPKGTGLESGTRIQSVLCLPIVTAIGDLIGILELYRHWGKEAFHLSHQEVCRGLAKQTELNDFLLDVSKTYFDNIVAIDSLLEHIMIYAKNLVNADRCALFQVDHKNKELYSDLFDIGEEKEGKPVFKKTKEIR</sequence>
<proteinExistence type="predicted"/>
<dbReference type="FunFam" id="3.30.450.40:FF:000011">
    <property type="entry name" value="Phosphodiesterase"/>
    <property type="match status" value="1"/>
</dbReference>
<dbReference type="InterPro" id="IPR003018">
    <property type="entry name" value="GAF"/>
</dbReference>